<dbReference type="GO" id="GO:0044772">
    <property type="term" value="P:mitotic cell cycle phase transition"/>
    <property type="evidence" value="ECO:0007669"/>
    <property type="project" value="InterPro"/>
</dbReference>
<dbReference type="Pfam" id="PF02984">
    <property type="entry name" value="Cyclin_C"/>
    <property type="match status" value="1"/>
</dbReference>
<dbReference type="GeneID" id="111250059"/>
<dbReference type="FunFam" id="1.10.472.10:FF:000001">
    <property type="entry name" value="G2/mitotic-specific cyclin"/>
    <property type="match status" value="1"/>
</dbReference>
<comment type="similarity">
    <text evidence="4">Belongs to the cyclin family.</text>
</comment>
<name>A0A7M7KAR0_VARDE</name>
<dbReference type="InterPro" id="IPR006671">
    <property type="entry name" value="Cyclin_N"/>
</dbReference>
<feature type="region of interest" description="Disordered" evidence="5">
    <location>
        <begin position="145"/>
        <end position="165"/>
    </location>
</feature>
<dbReference type="PANTHER" id="PTHR10177">
    <property type="entry name" value="CYCLINS"/>
    <property type="match status" value="1"/>
</dbReference>
<dbReference type="InParanoid" id="A0A7M7KAR0"/>
<evidence type="ECO:0000313" key="9">
    <source>
        <dbReference type="Proteomes" id="UP000594260"/>
    </source>
</evidence>
<dbReference type="Pfam" id="PF00134">
    <property type="entry name" value="Cyclin_N"/>
    <property type="match status" value="1"/>
</dbReference>
<keyword evidence="3" id="KW-0131">Cell cycle</keyword>
<protein>
    <submittedName>
        <fullName evidence="8">Uncharacterized protein</fullName>
    </submittedName>
</protein>
<dbReference type="GO" id="GO:0051301">
    <property type="term" value="P:cell division"/>
    <property type="evidence" value="ECO:0007669"/>
    <property type="project" value="UniProtKB-KW"/>
</dbReference>
<evidence type="ECO:0000313" key="8">
    <source>
        <dbReference type="EnsemblMetazoa" id="XP_022660416"/>
    </source>
</evidence>
<dbReference type="InterPro" id="IPR036915">
    <property type="entry name" value="Cyclin-like_sf"/>
</dbReference>
<dbReference type="AlphaFoldDB" id="A0A7M7KAR0"/>
<dbReference type="InterPro" id="IPR048258">
    <property type="entry name" value="Cyclins_cyclin-box"/>
</dbReference>
<evidence type="ECO:0000259" key="6">
    <source>
        <dbReference type="SMART" id="SM00385"/>
    </source>
</evidence>
<dbReference type="InterPro" id="IPR013763">
    <property type="entry name" value="Cyclin-like_dom"/>
</dbReference>
<dbReference type="GO" id="GO:0016538">
    <property type="term" value="F:cyclin-dependent protein serine/threonine kinase regulator activity"/>
    <property type="evidence" value="ECO:0007669"/>
    <property type="project" value="InterPro"/>
</dbReference>
<dbReference type="Gene3D" id="1.10.472.10">
    <property type="entry name" value="Cyclin-like"/>
    <property type="match status" value="2"/>
</dbReference>
<dbReference type="RefSeq" id="XP_022660416.1">
    <property type="nucleotide sequence ID" value="XM_022804681.1"/>
</dbReference>
<evidence type="ECO:0000256" key="1">
    <source>
        <dbReference type="ARBA" id="ARBA00022618"/>
    </source>
</evidence>
<dbReference type="FunCoup" id="A0A7M7KAR0">
    <property type="interactions" value="671"/>
</dbReference>
<evidence type="ECO:0000256" key="3">
    <source>
        <dbReference type="ARBA" id="ARBA00023306"/>
    </source>
</evidence>
<dbReference type="CDD" id="cd20504">
    <property type="entry name" value="CYCLIN_CCNA_rpt1"/>
    <property type="match status" value="1"/>
</dbReference>
<dbReference type="PIRSF" id="PIRSF001771">
    <property type="entry name" value="Cyclin_A_B_D_E"/>
    <property type="match status" value="1"/>
</dbReference>
<evidence type="ECO:0000259" key="7">
    <source>
        <dbReference type="SMART" id="SM01332"/>
    </source>
</evidence>
<dbReference type="Proteomes" id="UP000594260">
    <property type="component" value="Unplaced"/>
</dbReference>
<feature type="domain" description="Cyclin-like" evidence="6">
    <location>
        <begin position="314"/>
        <end position="397"/>
    </location>
</feature>
<keyword evidence="9" id="KW-1185">Reference proteome</keyword>
<dbReference type="OrthoDB" id="6437110at2759"/>
<dbReference type="KEGG" id="vde:111250059"/>
<proteinExistence type="inferred from homology"/>
<dbReference type="CDD" id="cd20537">
    <property type="entry name" value="CYCLIN_CCNO-like_rpt2"/>
    <property type="match status" value="1"/>
</dbReference>
<dbReference type="InterPro" id="IPR004367">
    <property type="entry name" value="Cyclin_C-dom"/>
</dbReference>
<keyword evidence="1" id="KW-0132">Cell division</keyword>
<dbReference type="EnsemblMetazoa" id="XM_022804681">
    <property type="protein sequence ID" value="XP_022660416"/>
    <property type="gene ID" value="LOC111250059"/>
</dbReference>
<dbReference type="SMART" id="SM01332">
    <property type="entry name" value="Cyclin_C"/>
    <property type="match status" value="1"/>
</dbReference>
<feature type="domain" description="Cyclin C-terminal" evidence="7">
    <location>
        <begin position="310"/>
        <end position="428"/>
    </location>
</feature>
<dbReference type="SMART" id="SM00385">
    <property type="entry name" value="CYCLIN"/>
    <property type="match status" value="2"/>
</dbReference>
<dbReference type="OMA" id="HEEPMND"/>
<evidence type="ECO:0000256" key="2">
    <source>
        <dbReference type="ARBA" id="ARBA00023127"/>
    </source>
</evidence>
<evidence type="ECO:0000256" key="5">
    <source>
        <dbReference type="SAM" id="MobiDB-lite"/>
    </source>
</evidence>
<dbReference type="InterPro" id="IPR039361">
    <property type="entry name" value="Cyclin"/>
</dbReference>
<keyword evidence="2 4" id="KW-0195">Cyclin</keyword>
<evidence type="ECO:0000256" key="4">
    <source>
        <dbReference type="RuleBase" id="RU000383"/>
    </source>
</evidence>
<dbReference type="InterPro" id="IPR046965">
    <property type="entry name" value="Cyclin_A/B-like"/>
</dbReference>
<reference evidence="8" key="1">
    <citation type="submission" date="2021-01" db="UniProtKB">
        <authorList>
            <consortium name="EnsemblMetazoa"/>
        </authorList>
    </citation>
    <scope>IDENTIFICATION</scope>
</reference>
<sequence>MATQGRFTVFSDENGVAKADQPARVKTRRAPLGVLSDVSQHERVALALKPNAVTSHNISHKSERQQLCDENAIKNKTSTATAAAADKENQATSIATAAVSETAAVRSKVAPTAINVGKTEQQQSSSSLREPFKALDVSMGSPMPLGSPMIVSPLPETPKTQNKDRQEELLDDLFFTREYGDSHYAYMRDLESRLNVRPDYMTRQRDISSTMRAVLVDWLVEVNEEYKMSDETLFLAVSLIDRFLSVMSVVRGKLQLVGTAAMFIAAKVEEIYPPQLTEFVYITDDTYSSQQIIRMEALLLKTLGFSLGIAHSLSFVRRFAIEANVSLKVAHMAQYICELSLLSTTSLVYRPSEVGAAALILAMHHVDHNISGWNQKLSDFAGLNNEKLQKAIDHLHEIASSATASPHKATPEKYAHQRLSSVSLLPLQPTAPII</sequence>
<dbReference type="SUPFAM" id="SSF47954">
    <property type="entry name" value="Cyclin-like"/>
    <property type="match status" value="2"/>
</dbReference>
<organism evidence="8 9">
    <name type="scientific">Varroa destructor</name>
    <name type="common">Honeybee mite</name>
    <dbReference type="NCBI Taxonomy" id="109461"/>
    <lineage>
        <taxon>Eukaryota</taxon>
        <taxon>Metazoa</taxon>
        <taxon>Ecdysozoa</taxon>
        <taxon>Arthropoda</taxon>
        <taxon>Chelicerata</taxon>
        <taxon>Arachnida</taxon>
        <taxon>Acari</taxon>
        <taxon>Parasitiformes</taxon>
        <taxon>Mesostigmata</taxon>
        <taxon>Gamasina</taxon>
        <taxon>Dermanyssoidea</taxon>
        <taxon>Varroidae</taxon>
        <taxon>Varroa</taxon>
    </lineage>
</organism>
<feature type="domain" description="Cyclin-like" evidence="6">
    <location>
        <begin position="217"/>
        <end position="301"/>
    </location>
</feature>
<accession>A0A7M7KAR0</accession>
<dbReference type="PROSITE" id="PS00292">
    <property type="entry name" value="CYCLINS"/>
    <property type="match status" value="1"/>
</dbReference>